<sequence length="96" mass="11320">ENQEPQLKELEESKALPSLQEQQDFISLVKQILNPNGEDPRIDEYITSTFSYILNVLYKMVTTDDKEATAKEIAQDLNDKFDRWVEQRTKQEQENE</sequence>
<dbReference type="AlphaFoldDB" id="A0A1E4RG22"/>
<dbReference type="GeneID" id="30998575"/>
<organism evidence="1 2">
    <name type="scientific">Hyphopichia burtonii NRRL Y-1933</name>
    <dbReference type="NCBI Taxonomy" id="984485"/>
    <lineage>
        <taxon>Eukaryota</taxon>
        <taxon>Fungi</taxon>
        <taxon>Dikarya</taxon>
        <taxon>Ascomycota</taxon>
        <taxon>Saccharomycotina</taxon>
        <taxon>Pichiomycetes</taxon>
        <taxon>Debaryomycetaceae</taxon>
        <taxon>Hyphopichia</taxon>
    </lineage>
</organism>
<dbReference type="Proteomes" id="UP000095085">
    <property type="component" value="Unassembled WGS sequence"/>
</dbReference>
<keyword evidence="2" id="KW-1185">Reference proteome</keyword>
<gene>
    <name evidence="1" type="ORF">HYPBUDRAFT_99028</name>
</gene>
<accession>A0A1E4RG22</accession>
<dbReference type="RefSeq" id="XP_020075265.1">
    <property type="nucleotide sequence ID" value="XM_020224026.1"/>
</dbReference>
<feature type="non-terminal residue" evidence="1">
    <location>
        <position position="96"/>
    </location>
</feature>
<dbReference type="OrthoDB" id="4094421at2759"/>
<dbReference type="EMBL" id="KV454543">
    <property type="protein sequence ID" value="ODV66198.1"/>
    <property type="molecule type" value="Genomic_DNA"/>
</dbReference>
<name>A0A1E4RG22_9ASCO</name>
<proteinExistence type="predicted"/>
<reference evidence="2" key="1">
    <citation type="submission" date="2016-05" db="EMBL/GenBank/DDBJ databases">
        <title>Comparative genomics of biotechnologically important yeasts.</title>
        <authorList>
            <consortium name="DOE Joint Genome Institute"/>
            <person name="Riley R."/>
            <person name="Haridas S."/>
            <person name="Wolfe K.H."/>
            <person name="Lopes M.R."/>
            <person name="Hittinger C.T."/>
            <person name="Goker M."/>
            <person name="Salamov A."/>
            <person name="Wisecaver J."/>
            <person name="Long T.M."/>
            <person name="Aerts A.L."/>
            <person name="Barry K."/>
            <person name="Choi C."/>
            <person name="Clum A."/>
            <person name="Coughlan A.Y."/>
            <person name="Deshpande S."/>
            <person name="Douglass A.P."/>
            <person name="Hanson S.J."/>
            <person name="Klenk H.-P."/>
            <person name="Labutti K."/>
            <person name="Lapidus A."/>
            <person name="Lindquist E."/>
            <person name="Lipzen A."/>
            <person name="Meier-Kolthoff J.P."/>
            <person name="Ohm R.A."/>
            <person name="Otillar R.P."/>
            <person name="Pangilinan J."/>
            <person name="Peng Y."/>
            <person name="Rokas A."/>
            <person name="Rosa C.A."/>
            <person name="Scheuner C."/>
            <person name="Sibirny A.A."/>
            <person name="Slot J.C."/>
            <person name="Stielow J.B."/>
            <person name="Sun H."/>
            <person name="Kurtzman C.P."/>
            <person name="Blackwell M."/>
            <person name="Grigoriev I.V."/>
            <person name="Jeffries T.W."/>
        </authorList>
    </citation>
    <scope>NUCLEOTIDE SEQUENCE [LARGE SCALE GENOMIC DNA]</scope>
    <source>
        <strain evidence="2">NRRL Y-1933</strain>
    </source>
</reference>
<evidence type="ECO:0000313" key="1">
    <source>
        <dbReference type="EMBL" id="ODV66198.1"/>
    </source>
</evidence>
<protein>
    <submittedName>
        <fullName evidence="1">Uncharacterized protein</fullName>
    </submittedName>
</protein>
<feature type="non-terminal residue" evidence="1">
    <location>
        <position position="1"/>
    </location>
</feature>
<evidence type="ECO:0000313" key="2">
    <source>
        <dbReference type="Proteomes" id="UP000095085"/>
    </source>
</evidence>